<dbReference type="GO" id="GO:0008270">
    <property type="term" value="F:zinc ion binding"/>
    <property type="evidence" value="ECO:0007669"/>
    <property type="project" value="InterPro"/>
</dbReference>
<organism evidence="4 5">
    <name type="scientific">Gonapodya prolifera (strain JEL478)</name>
    <name type="common">Monoblepharis prolifera</name>
    <dbReference type="NCBI Taxonomy" id="1344416"/>
    <lineage>
        <taxon>Eukaryota</taxon>
        <taxon>Fungi</taxon>
        <taxon>Fungi incertae sedis</taxon>
        <taxon>Chytridiomycota</taxon>
        <taxon>Chytridiomycota incertae sedis</taxon>
        <taxon>Monoblepharidomycetes</taxon>
        <taxon>Monoblepharidales</taxon>
        <taxon>Gonapodyaceae</taxon>
        <taxon>Gonapodya</taxon>
    </lineage>
</organism>
<evidence type="ECO:0000313" key="4">
    <source>
        <dbReference type="EMBL" id="KXS09688.1"/>
    </source>
</evidence>
<evidence type="ECO:0000259" key="3">
    <source>
        <dbReference type="PROSITE" id="PS50048"/>
    </source>
</evidence>
<dbReference type="OrthoDB" id="2123952at2759"/>
<feature type="compositionally biased region" description="Polar residues" evidence="2">
    <location>
        <begin position="246"/>
        <end position="259"/>
    </location>
</feature>
<feature type="compositionally biased region" description="Gly residues" evidence="2">
    <location>
        <begin position="28"/>
        <end position="40"/>
    </location>
</feature>
<dbReference type="InterPro" id="IPR001138">
    <property type="entry name" value="Zn2Cys6_DnaBD"/>
</dbReference>
<proteinExistence type="predicted"/>
<dbReference type="EMBL" id="KQ965852">
    <property type="protein sequence ID" value="KXS09688.1"/>
    <property type="molecule type" value="Genomic_DNA"/>
</dbReference>
<feature type="region of interest" description="Disordered" evidence="2">
    <location>
        <begin position="238"/>
        <end position="286"/>
    </location>
</feature>
<reference evidence="4 5" key="1">
    <citation type="journal article" date="2015" name="Genome Biol. Evol.">
        <title>Phylogenomic analyses indicate that early fungi evolved digesting cell walls of algal ancestors of land plants.</title>
        <authorList>
            <person name="Chang Y."/>
            <person name="Wang S."/>
            <person name="Sekimoto S."/>
            <person name="Aerts A.L."/>
            <person name="Choi C."/>
            <person name="Clum A."/>
            <person name="LaButti K.M."/>
            <person name="Lindquist E.A."/>
            <person name="Yee Ngan C."/>
            <person name="Ohm R.A."/>
            <person name="Salamov A.A."/>
            <person name="Grigoriev I.V."/>
            <person name="Spatafora J.W."/>
            <person name="Berbee M.L."/>
        </authorList>
    </citation>
    <scope>NUCLEOTIDE SEQUENCE [LARGE SCALE GENOMIC DNA]</scope>
    <source>
        <strain evidence="4 5">JEL478</strain>
    </source>
</reference>
<dbReference type="InterPro" id="IPR036864">
    <property type="entry name" value="Zn2-C6_fun-type_DNA-bd_sf"/>
</dbReference>
<dbReference type="AlphaFoldDB" id="A0A138ZZ47"/>
<protein>
    <recommendedName>
        <fullName evidence="3">Zn(2)-C6 fungal-type domain-containing protein</fullName>
    </recommendedName>
</protein>
<keyword evidence="5" id="KW-1185">Reference proteome</keyword>
<dbReference type="PANTHER" id="PTHR31668">
    <property type="entry name" value="GLUCOSE TRANSPORT TRANSCRIPTION REGULATOR RGT1-RELATED-RELATED"/>
    <property type="match status" value="1"/>
</dbReference>
<dbReference type="STRING" id="1344416.A0A138ZZ47"/>
<dbReference type="SMART" id="SM00066">
    <property type="entry name" value="GAL4"/>
    <property type="match status" value="1"/>
</dbReference>
<dbReference type="Pfam" id="PF00172">
    <property type="entry name" value="Zn_clus"/>
    <property type="match status" value="1"/>
</dbReference>
<dbReference type="CDD" id="cd00067">
    <property type="entry name" value="GAL4"/>
    <property type="match status" value="1"/>
</dbReference>
<keyword evidence="1" id="KW-0539">Nucleus</keyword>
<feature type="compositionally biased region" description="Basic and acidic residues" evidence="2">
    <location>
        <begin position="275"/>
        <end position="284"/>
    </location>
</feature>
<dbReference type="PROSITE" id="PS00463">
    <property type="entry name" value="ZN2_CY6_FUNGAL_1"/>
    <property type="match status" value="1"/>
</dbReference>
<name>A0A138ZZ47_GONPJ</name>
<evidence type="ECO:0000256" key="1">
    <source>
        <dbReference type="ARBA" id="ARBA00023242"/>
    </source>
</evidence>
<accession>A0A138ZZ47</accession>
<evidence type="ECO:0000256" key="2">
    <source>
        <dbReference type="SAM" id="MobiDB-lite"/>
    </source>
</evidence>
<dbReference type="InterPro" id="IPR050797">
    <property type="entry name" value="Carb_Metab_Trans_Reg"/>
</dbReference>
<dbReference type="Proteomes" id="UP000070544">
    <property type="component" value="Unassembled WGS sequence"/>
</dbReference>
<dbReference type="GO" id="GO:0000981">
    <property type="term" value="F:DNA-binding transcription factor activity, RNA polymerase II-specific"/>
    <property type="evidence" value="ECO:0007669"/>
    <property type="project" value="InterPro"/>
</dbReference>
<dbReference type="Gene3D" id="4.10.240.10">
    <property type="entry name" value="Zn(2)-C6 fungal-type DNA-binding domain"/>
    <property type="match status" value="1"/>
</dbReference>
<gene>
    <name evidence="4" type="ORF">M427DRAFT_214304</name>
</gene>
<feature type="region of interest" description="Disordered" evidence="2">
    <location>
        <begin position="21"/>
        <end position="49"/>
    </location>
</feature>
<feature type="domain" description="Zn(2)-C6 fungal-type" evidence="3">
    <location>
        <begin position="51"/>
        <end position="80"/>
    </location>
</feature>
<dbReference type="PROSITE" id="PS50048">
    <property type="entry name" value="ZN2_CY6_FUNGAL_2"/>
    <property type="match status" value="1"/>
</dbReference>
<dbReference type="SUPFAM" id="SSF57701">
    <property type="entry name" value="Zn2/Cys6 DNA-binding domain"/>
    <property type="match status" value="1"/>
</dbReference>
<sequence length="336" mass="36309">MFIFVYSWVFLSSRGGTENHCGQRKLRGGGTMESTGGGAERSGKRKRGSKACDTCSRRKVLCEGGQPCVNCRQNGVDCTWEKSTLKRGPKMGQPSPFFRKLKRLEALVAASLNANAGLADTAPQAVPGDVSSISGTADLDRILAILETSSSDATQPQHAPDITTDPGMNFYIPELLGTFASPGPNFPLLEKELHNSFFAPDTIAWPPAGLSRLKDGGRALFGVDSVAPEEVGSAFDFEQEADDSEASPSVTPGGSTLDWTETDQRSSPPNPSPSLEKEPSERKGITGLPEGLEHLLLYSYLKYVTPQIPILHVQTVVREYVGRRLEKVLLLCDLCH</sequence>
<evidence type="ECO:0000313" key="5">
    <source>
        <dbReference type="Proteomes" id="UP000070544"/>
    </source>
</evidence>